<reference evidence="11 12" key="1">
    <citation type="submission" date="2019-03" db="EMBL/GenBank/DDBJ databases">
        <title>Genomic Encyclopedia of Type Strains, Phase IV (KMG-IV): sequencing the most valuable type-strain genomes for metagenomic binning, comparative biology and taxonomic classification.</title>
        <authorList>
            <person name="Goeker M."/>
        </authorList>
    </citation>
    <scope>NUCLEOTIDE SEQUENCE [LARGE SCALE GENOMIC DNA]</scope>
    <source>
        <strain evidence="11 12">LX-B</strain>
    </source>
</reference>
<comment type="catalytic activity">
    <reaction evidence="1">
        <text>ATP + protein L-histidine = ADP + protein N-phospho-L-histidine.</text>
        <dbReference type="EC" id="2.7.13.3"/>
    </reaction>
</comment>
<feature type="domain" description="Histidine kinase" evidence="9">
    <location>
        <begin position="230"/>
        <end position="444"/>
    </location>
</feature>
<keyword evidence="6 11" id="KW-0418">Kinase</keyword>
<dbReference type="CDD" id="cd00075">
    <property type="entry name" value="HATPase"/>
    <property type="match status" value="1"/>
</dbReference>
<dbReference type="PANTHER" id="PTHR45453">
    <property type="entry name" value="PHOSPHATE REGULON SENSOR PROTEIN PHOR"/>
    <property type="match status" value="1"/>
</dbReference>
<evidence type="ECO:0000256" key="3">
    <source>
        <dbReference type="ARBA" id="ARBA00012438"/>
    </source>
</evidence>
<dbReference type="PROSITE" id="PS50109">
    <property type="entry name" value="HIS_KIN"/>
    <property type="match status" value="1"/>
</dbReference>
<proteinExistence type="predicted"/>
<dbReference type="SUPFAM" id="SSF55874">
    <property type="entry name" value="ATPase domain of HSP90 chaperone/DNA topoisomerase II/histidine kinase"/>
    <property type="match status" value="1"/>
</dbReference>
<dbReference type="PROSITE" id="PS50885">
    <property type="entry name" value="HAMP"/>
    <property type="match status" value="1"/>
</dbReference>
<feature type="transmembrane region" description="Helical" evidence="8">
    <location>
        <begin position="150"/>
        <end position="169"/>
    </location>
</feature>
<comment type="caution">
    <text evidence="11">The sequence shown here is derived from an EMBL/GenBank/DDBJ whole genome shotgun (WGS) entry which is preliminary data.</text>
</comment>
<dbReference type="InterPro" id="IPR036890">
    <property type="entry name" value="HATPase_C_sf"/>
</dbReference>
<keyword evidence="8" id="KW-0472">Membrane</keyword>
<dbReference type="EC" id="2.7.13.3" evidence="3"/>
<dbReference type="RefSeq" id="WP_165907872.1">
    <property type="nucleotide sequence ID" value="NZ_SLUN01000006.1"/>
</dbReference>
<dbReference type="CDD" id="cd06225">
    <property type="entry name" value="HAMP"/>
    <property type="match status" value="1"/>
</dbReference>
<name>A0A4R1S018_HYDET</name>
<evidence type="ECO:0000313" key="12">
    <source>
        <dbReference type="Proteomes" id="UP000295008"/>
    </source>
</evidence>
<protein>
    <recommendedName>
        <fullName evidence="3">histidine kinase</fullName>
        <ecNumber evidence="3">2.7.13.3</ecNumber>
    </recommendedName>
</protein>
<dbReference type="Pfam" id="PF00512">
    <property type="entry name" value="HisKA"/>
    <property type="match status" value="1"/>
</dbReference>
<sequence>MQSAILKKIIIIIMAVALISIILAGLMIHFALNRQFHTYLLGNEEARQEQVVRGLAELYENYGGWENLPPRFAPSRNNFFGTLRFVLDEQERVVLASRGLPMLPNPNSLTARPIYVAGAKVGTAYFGKTLFENLLTAQDRMFRTTINRSILGALLLTGILSFLVALLLARRISDPITEMNRTARAMTAGQLDSRVQDLPRDELGELGASLNRLAERLKETNELRKKMTADVAHDLRTPLATVRSHLEGMIDQVIPASPENLESLLDEVKRLTTLVADLQEIAQADVARYRFNLEPLALEPFLAGLVQQMTPLFQKKKLRLALRVVQPATVRCDRDALTKVMENLLSNAHKYTPSGGNVTVLLEREETQAVIAVQDEGIGIAAADLPYVFERFYRTDQSRNRESGGFGLGLTIVKELVEGLGGSVTAQSTPGAGSCFTVRLPLLPE</sequence>
<gene>
    <name evidence="11" type="ORF">EDC14_1006131</name>
</gene>
<dbReference type="GO" id="GO:0005886">
    <property type="term" value="C:plasma membrane"/>
    <property type="evidence" value="ECO:0007669"/>
    <property type="project" value="TreeGrafter"/>
</dbReference>
<dbReference type="SMART" id="SM00304">
    <property type="entry name" value="HAMP"/>
    <property type="match status" value="1"/>
</dbReference>
<dbReference type="FunFam" id="3.30.565.10:FF:000006">
    <property type="entry name" value="Sensor histidine kinase WalK"/>
    <property type="match status" value="1"/>
</dbReference>
<dbReference type="InterPro" id="IPR036097">
    <property type="entry name" value="HisK_dim/P_sf"/>
</dbReference>
<evidence type="ECO:0000256" key="5">
    <source>
        <dbReference type="ARBA" id="ARBA00022679"/>
    </source>
</evidence>
<dbReference type="EMBL" id="SLUN01000006">
    <property type="protein sequence ID" value="TCL72418.1"/>
    <property type="molecule type" value="Genomic_DNA"/>
</dbReference>
<evidence type="ECO:0000259" key="10">
    <source>
        <dbReference type="PROSITE" id="PS50885"/>
    </source>
</evidence>
<evidence type="ECO:0000256" key="4">
    <source>
        <dbReference type="ARBA" id="ARBA00022553"/>
    </source>
</evidence>
<dbReference type="Proteomes" id="UP000295008">
    <property type="component" value="Unassembled WGS sequence"/>
</dbReference>
<dbReference type="GO" id="GO:0000155">
    <property type="term" value="F:phosphorelay sensor kinase activity"/>
    <property type="evidence" value="ECO:0007669"/>
    <property type="project" value="InterPro"/>
</dbReference>
<dbReference type="GO" id="GO:0016036">
    <property type="term" value="P:cellular response to phosphate starvation"/>
    <property type="evidence" value="ECO:0007669"/>
    <property type="project" value="TreeGrafter"/>
</dbReference>
<dbReference type="AlphaFoldDB" id="A0A4R1S018"/>
<keyword evidence="5" id="KW-0808">Transferase</keyword>
<evidence type="ECO:0000256" key="2">
    <source>
        <dbReference type="ARBA" id="ARBA00004370"/>
    </source>
</evidence>
<dbReference type="Gene3D" id="6.10.340.10">
    <property type="match status" value="1"/>
</dbReference>
<dbReference type="InterPro" id="IPR004358">
    <property type="entry name" value="Sig_transdc_His_kin-like_C"/>
</dbReference>
<dbReference type="Gene3D" id="1.10.287.130">
    <property type="match status" value="1"/>
</dbReference>
<evidence type="ECO:0000256" key="7">
    <source>
        <dbReference type="ARBA" id="ARBA00023012"/>
    </source>
</evidence>
<dbReference type="SMART" id="SM00387">
    <property type="entry name" value="HATPase_c"/>
    <property type="match status" value="1"/>
</dbReference>
<dbReference type="SUPFAM" id="SSF158472">
    <property type="entry name" value="HAMP domain-like"/>
    <property type="match status" value="1"/>
</dbReference>
<dbReference type="SMART" id="SM00388">
    <property type="entry name" value="HisKA"/>
    <property type="match status" value="1"/>
</dbReference>
<dbReference type="PRINTS" id="PR00344">
    <property type="entry name" value="BCTRLSENSOR"/>
</dbReference>
<keyword evidence="7" id="KW-0902">Two-component regulatory system</keyword>
<dbReference type="InterPro" id="IPR003660">
    <property type="entry name" value="HAMP_dom"/>
</dbReference>
<dbReference type="SUPFAM" id="SSF47384">
    <property type="entry name" value="Homodimeric domain of signal transducing histidine kinase"/>
    <property type="match status" value="1"/>
</dbReference>
<dbReference type="PANTHER" id="PTHR45453:SF1">
    <property type="entry name" value="PHOSPHATE REGULON SENSOR PROTEIN PHOR"/>
    <property type="match status" value="1"/>
</dbReference>
<evidence type="ECO:0000256" key="1">
    <source>
        <dbReference type="ARBA" id="ARBA00000085"/>
    </source>
</evidence>
<dbReference type="InterPro" id="IPR005467">
    <property type="entry name" value="His_kinase_dom"/>
</dbReference>
<evidence type="ECO:0000256" key="6">
    <source>
        <dbReference type="ARBA" id="ARBA00022777"/>
    </source>
</evidence>
<dbReference type="InterPro" id="IPR003661">
    <property type="entry name" value="HisK_dim/P_dom"/>
</dbReference>
<evidence type="ECO:0000313" key="11">
    <source>
        <dbReference type="EMBL" id="TCL72418.1"/>
    </source>
</evidence>
<organism evidence="11 12">
    <name type="scientific">Hydrogenispora ethanolica</name>
    <dbReference type="NCBI Taxonomy" id="1082276"/>
    <lineage>
        <taxon>Bacteria</taxon>
        <taxon>Bacillati</taxon>
        <taxon>Bacillota</taxon>
        <taxon>Hydrogenispora</taxon>
    </lineage>
</organism>
<feature type="transmembrane region" description="Helical" evidence="8">
    <location>
        <begin position="9"/>
        <end position="32"/>
    </location>
</feature>
<dbReference type="Pfam" id="PF00672">
    <property type="entry name" value="HAMP"/>
    <property type="match status" value="1"/>
</dbReference>
<dbReference type="InterPro" id="IPR003594">
    <property type="entry name" value="HATPase_dom"/>
</dbReference>
<dbReference type="Pfam" id="PF02518">
    <property type="entry name" value="HATPase_c"/>
    <property type="match status" value="1"/>
</dbReference>
<keyword evidence="8" id="KW-1133">Transmembrane helix</keyword>
<dbReference type="CDD" id="cd00082">
    <property type="entry name" value="HisKA"/>
    <property type="match status" value="1"/>
</dbReference>
<keyword evidence="8" id="KW-0812">Transmembrane</keyword>
<dbReference type="GO" id="GO:0004721">
    <property type="term" value="F:phosphoprotein phosphatase activity"/>
    <property type="evidence" value="ECO:0007669"/>
    <property type="project" value="TreeGrafter"/>
</dbReference>
<evidence type="ECO:0000256" key="8">
    <source>
        <dbReference type="SAM" id="Phobius"/>
    </source>
</evidence>
<dbReference type="InterPro" id="IPR050351">
    <property type="entry name" value="BphY/WalK/GraS-like"/>
</dbReference>
<dbReference type="Gene3D" id="3.30.565.10">
    <property type="entry name" value="Histidine kinase-like ATPase, C-terminal domain"/>
    <property type="match status" value="1"/>
</dbReference>
<comment type="subcellular location">
    <subcellularLocation>
        <location evidence="2">Membrane</location>
    </subcellularLocation>
</comment>
<keyword evidence="4" id="KW-0597">Phosphoprotein</keyword>
<evidence type="ECO:0000259" key="9">
    <source>
        <dbReference type="PROSITE" id="PS50109"/>
    </source>
</evidence>
<accession>A0A4R1S018</accession>
<keyword evidence="12" id="KW-1185">Reference proteome</keyword>
<feature type="domain" description="HAMP" evidence="10">
    <location>
        <begin position="170"/>
        <end position="222"/>
    </location>
</feature>